<evidence type="ECO:0000313" key="2">
    <source>
        <dbReference type="Proteomes" id="UP001054945"/>
    </source>
</evidence>
<dbReference type="AlphaFoldDB" id="A0AAV4Y423"/>
<dbReference type="EMBL" id="BPLR01018636">
    <property type="protein sequence ID" value="GIZ01205.1"/>
    <property type="molecule type" value="Genomic_DNA"/>
</dbReference>
<proteinExistence type="predicted"/>
<organism evidence="1 2">
    <name type="scientific">Caerostris extrusa</name>
    <name type="common">Bark spider</name>
    <name type="synonym">Caerostris bankana</name>
    <dbReference type="NCBI Taxonomy" id="172846"/>
    <lineage>
        <taxon>Eukaryota</taxon>
        <taxon>Metazoa</taxon>
        <taxon>Ecdysozoa</taxon>
        <taxon>Arthropoda</taxon>
        <taxon>Chelicerata</taxon>
        <taxon>Arachnida</taxon>
        <taxon>Araneae</taxon>
        <taxon>Araneomorphae</taxon>
        <taxon>Entelegynae</taxon>
        <taxon>Araneoidea</taxon>
        <taxon>Araneidae</taxon>
        <taxon>Caerostris</taxon>
    </lineage>
</organism>
<protein>
    <submittedName>
        <fullName evidence="1">Uncharacterized protein</fullName>
    </submittedName>
</protein>
<dbReference type="Proteomes" id="UP001054945">
    <property type="component" value="Unassembled WGS sequence"/>
</dbReference>
<reference evidence="1 2" key="1">
    <citation type="submission" date="2021-06" db="EMBL/GenBank/DDBJ databases">
        <title>Caerostris extrusa draft genome.</title>
        <authorList>
            <person name="Kono N."/>
            <person name="Arakawa K."/>
        </authorList>
    </citation>
    <scope>NUCLEOTIDE SEQUENCE [LARGE SCALE GENOMIC DNA]</scope>
</reference>
<accession>A0AAV4Y423</accession>
<comment type="caution">
    <text evidence="1">The sequence shown here is derived from an EMBL/GenBank/DDBJ whole genome shotgun (WGS) entry which is preliminary data.</text>
</comment>
<evidence type="ECO:0000313" key="1">
    <source>
        <dbReference type="EMBL" id="GIZ01205.1"/>
    </source>
</evidence>
<name>A0AAV4Y423_CAEEX</name>
<gene>
    <name evidence="1" type="ORF">CEXT_449651</name>
</gene>
<keyword evidence="2" id="KW-1185">Reference proteome</keyword>
<sequence>MCNRCNHIVRYHNVPGSEKALHHSLKRSPTRMAPGCSHLPGAPARTEWINRGLNSQAKRLCSLSSLTYNK</sequence>